<dbReference type="PANTHER" id="PTHR42811">
    <property type="entry name" value="SERINE ACETYLTRANSFERASE"/>
    <property type="match status" value="1"/>
</dbReference>
<dbReference type="PROSITE" id="PS00101">
    <property type="entry name" value="HEXAPEP_TRANSFERASES"/>
    <property type="match status" value="1"/>
</dbReference>
<evidence type="ECO:0000256" key="1">
    <source>
        <dbReference type="ARBA" id="ARBA00007274"/>
    </source>
</evidence>
<keyword evidence="4" id="KW-0677">Repeat</keyword>
<protein>
    <recommendedName>
        <fullName evidence="7">Serine acetyltransferase</fullName>
        <ecNumber evidence="7">2.3.1.30</ecNumber>
    </recommendedName>
</protein>
<evidence type="ECO:0000256" key="4">
    <source>
        <dbReference type="ARBA" id="ARBA00022737"/>
    </source>
</evidence>
<dbReference type="Proteomes" id="UP000555828">
    <property type="component" value="Unassembled WGS sequence"/>
</dbReference>
<dbReference type="InterPro" id="IPR042122">
    <property type="entry name" value="Ser_AcTrfase_N_sf"/>
</dbReference>
<accession>A0A841GR81</accession>
<dbReference type="InterPro" id="IPR011004">
    <property type="entry name" value="Trimer_LpxA-like_sf"/>
</dbReference>
<evidence type="ECO:0000313" key="8">
    <source>
        <dbReference type="EMBL" id="MBB6061978.1"/>
    </source>
</evidence>
<keyword evidence="9" id="KW-1185">Reference proteome</keyword>
<comment type="catalytic activity">
    <reaction evidence="6 7">
        <text>L-serine + acetyl-CoA = O-acetyl-L-serine + CoA</text>
        <dbReference type="Rhea" id="RHEA:24560"/>
        <dbReference type="ChEBI" id="CHEBI:33384"/>
        <dbReference type="ChEBI" id="CHEBI:57287"/>
        <dbReference type="ChEBI" id="CHEBI:57288"/>
        <dbReference type="ChEBI" id="CHEBI:58340"/>
        <dbReference type="EC" id="2.3.1.30"/>
    </reaction>
</comment>
<keyword evidence="2" id="KW-0028">Amino-acid biosynthesis</keyword>
<evidence type="ECO:0000256" key="7">
    <source>
        <dbReference type="PIRNR" id="PIRNR000441"/>
    </source>
</evidence>
<evidence type="ECO:0000313" key="9">
    <source>
        <dbReference type="Proteomes" id="UP000555828"/>
    </source>
</evidence>
<dbReference type="NCBIfam" id="NF041874">
    <property type="entry name" value="EPS_EpsC"/>
    <property type="match status" value="1"/>
</dbReference>
<evidence type="ECO:0000256" key="2">
    <source>
        <dbReference type="ARBA" id="ARBA00022605"/>
    </source>
</evidence>
<dbReference type="RefSeq" id="WP_184618718.1">
    <property type="nucleotide sequence ID" value="NZ_JACHEX010000001.1"/>
</dbReference>
<name>A0A841GR81_9BACT</name>
<dbReference type="EC" id="2.3.1.30" evidence="7"/>
<keyword evidence="5 7" id="KW-0012">Acyltransferase</keyword>
<dbReference type="InterPro" id="IPR001451">
    <property type="entry name" value="Hexapep"/>
</dbReference>
<dbReference type="Gene3D" id="2.160.10.10">
    <property type="entry name" value="Hexapeptide repeat proteins"/>
    <property type="match status" value="1"/>
</dbReference>
<evidence type="ECO:0000256" key="5">
    <source>
        <dbReference type="ARBA" id="ARBA00023315"/>
    </source>
</evidence>
<dbReference type="CDD" id="cd03354">
    <property type="entry name" value="LbH_SAT"/>
    <property type="match status" value="1"/>
</dbReference>
<proteinExistence type="inferred from homology"/>
<comment type="similarity">
    <text evidence="1 7">Belongs to the transferase hexapeptide repeat family.</text>
</comment>
<keyword evidence="3 7" id="KW-0808">Transferase</keyword>
<dbReference type="GO" id="GO:0009001">
    <property type="term" value="F:serine O-acetyltransferase activity"/>
    <property type="evidence" value="ECO:0007669"/>
    <property type="project" value="UniProtKB-EC"/>
</dbReference>
<dbReference type="GO" id="GO:0006535">
    <property type="term" value="P:cysteine biosynthetic process from serine"/>
    <property type="evidence" value="ECO:0007669"/>
    <property type="project" value="InterPro"/>
</dbReference>
<dbReference type="InterPro" id="IPR005881">
    <property type="entry name" value="Ser_O-AcTrfase"/>
</dbReference>
<dbReference type="AlphaFoldDB" id="A0A841GR81"/>
<dbReference type="InterPro" id="IPR018357">
    <property type="entry name" value="Hexapep_transf_CS"/>
</dbReference>
<evidence type="ECO:0000256" key="3">
    <source>
        <dbReference type="ARBA" id="ARBA00022679"/>
    </source>
</evidence>
<comment type="caution">
    <text evidence="8">The sequence shown here is derived from an EMBL/GenBank/DDBJ whole genome shotgun (WGS) entry which is preliminary data.</text>
</comment>
<dbReference type="Pfam" id="PF00132">
    <property type="entry name" value="Hexapep"/>
    <property type="match status" value="1"/>
</dbReference>
<dbReference type="SUPFAM" id="SSF51161">
    <property type="entry name" value="Trimeric LpxA-like enzymes"/>
    <property type="match status" value="1"/>
</dbReference>
<sequence length="189" mass="21047">MRKFFKDLKNTFIAIKKDKEELLKKDPSIENSYQVLFHVGFISLTFYRISHLFYINNLKFISFLIHFLSRILFSIDIHPAAKIEPGVVIDHGIGTVIGSTASVGEGTIIYHGVTLGARNIQKGKRHPDIEKNVLIGAGAKILGPVKIGNNAKIGANSVVLEDIPENSVFVGIPAKNINEIKKEEIEWII</sequence>
<dbReference type="Gene3D" id="1.10.3130.10">
    <property type="entry name" value="serine acetyltransferase, domain 1"/>
    <property type="match status" value="1"/>
</dbReference>
<gene>
    <name evidence="8" type="ORF">HNP65_000400</name>
</gene>
<dbReference type="FunFam" id="2.160.10.10:FF:000007">
    <property type="entry name" value="Serine acetyltransferase"/>
    <property type="match status" value="1"/>
</dbReference>
<dbReference type="PIRSF" id="PIRSF000441">
    <property type="entry name" value="CysE"/>
    <property type="match status" value="1"/>
</dbReference>
<evidence type="ECO:0000256" key="6">
    <source>
        <dbReference type="ARBA" id="ARBA00049486"/>
    </source>
</evidence>
<organism evidence="8 9">
    <name type="scientific">Thermosipho japonicus</name>
    <dbReference type="NCBI Taxonomy" id="90323"/>
    <lineage>
        <taxon>Bacteria</taxon>
        <taxon>Thermotogati</taxon>
        <taxon>Thermotogota</taxon>
        <taxon>Thermotogae</taxon>
        <taxon>Thermotogales</taxon>
        <taxon>Fervidobacteriaceae</taxon>
        <taxon>Thermosipho</taxon>
    </lineage>
</organism>
<dbReference type="GO" id="GO:0005737">
    <property type="term" value="C:cytoplasm"/>
    <property type="evidence" value="ECO:0007669"/>
    <property type="project" value="InterPro"/>
</dbReference>
<dbReference type="InterPro" id="IPR053376">
    <property type="entry name" value="Serine_acetyltransferase"/>
</dbReference>
<reference evidence="8 9" key="1">
    <citation type="submission" date="2020-08" db="EMBL/GenBank/DDBJ databases">
        <title>Genomic Encyclopedia of Type Strains, Phase IV (KMG-IV): sequencing the most valuable type-strain genomes for metagenomic binning, comparative biology and taxonomic classification.</title>
        <authorList>
            <person name="Goeker M."/>
        </authorList>
    </citation>
    <scope>NUCLEOTIDE SEQUENCE [LARGE SCALE GENOMIC DNA]</scope>
    <source>
        <strain evidence="8 9">DSM 13481</strain>
    </source>
</reference>
<dbReference type="EMBL" id="JACHEX010000001">
    <property type="protein sequence ID" value="MBB6061978.1"/>
    <property type="molecule type" value="Genomic_DNA"/>
</dbReference>
<dbReference type="InterPro" id="IPR045304">
    <property type="entry name" value="LbH_SAT"/>
</dbReference>